<evidence type="ECO:0000256" key="4">
    <source>
        <dbReference type="ARBA" id="ARBA00022691"/>
    </source>
</evidence>
<keyword evidence="2 6" id="KW-0489">Methyltransferase</keyword>
<accession>A0AB39HDN9</accession>
<evidence type="ECO:0000313" key="6">
    <source>
        <dbReference type="EMBL" id="XDK24165.1"/>
    </source>
</evidence>
<organism evidence="6">
    <name type="scientific">Vibrio sp. HB236076</name>
    <dbReference type="NCBI Taxonomy" id="3232307"/>
    <lineage>
        <taxon>Bacteria</taxon>
        <taxon>Pseudomonadati</taxon>
        <taxon>Pseudomonadota</taxon>
        <taxon>Gammaproteobacteria</taxon>
        <taxon>Vibrionales</taxon>
        <taxon>Vibrionaceae</taxon>
        <taxon>Vibrio</taxon>
    </lineage>
</organism>
<evidence type="ECO:0000256" key="3">
    <source>
        <dbReference type="ARBA" id="ARBA00022679"/>
    </source>
</evidence>
<evidence type="ECO:0000259" key="5">
    <source>
        <dbReference type="Pfam" id="PF10672"/>
    </source>
</evidence>
<feature type="domain" description="S-adenosylmethionine-dependent methyltransferase" evidence="5">
    <location>
        <begin position="29"/>
        <end position="312"/>
    </location>
</feature>
<dbReference type="PANTHER" id="PTHR43042">
    <property type="entry name" value="SAM-DEPENDENT METHYLTRANSFERASE"/>
    <property type="match status" value="1"/>
</dbReference>
<protein>
    <submittedName>
        <fullName evidence="6">Class I SAM-dependent methyltransferase</fullName>
        <ecNumber evidence="6">2.1.1.-</ecNumber>
    </submittedName>
</protein>
<evidence type="ECO:0000256" key="2">
    <source>
        <dbReference type="ARBA" id="ARBA00022603"/>
    </source>
</evidence>
<dbReference type="PANTHER" id="PTHR43042:SF3">
    <property type="entry name" value="RIBOSOMAL RNA LARGE SUBUNIT METHYLTRANSFERASE YWBD-RELATED"/>
    <property type="match status" value="1"/>
</dbReference>
<gene>
    <name evidence="6" type="ORF">AB0763_07980</name>
</gene>
<dbReference type="SUPFAM" id="SSF53335">
    <property type="entry name" value="S-adenosyl-L-methionine-dependent methyltransferases"/>
    <property type="match status" value="1"/>
</dbReference>
<dbReference type="CDD" id="cd02440">
    <property type="entry name" value="AdoMet_MTases"/>
    <property type="match status" value="1"/>
</dbReference>
<dbReference type="EMBL" id="CP162601">
    <property type="protein sequence ID" value="XDK24165.1"/>
    <property type="molecule type" value="Genomic_DNA"/>
</dbReference>
<dbReference type="GO" id="GO:0032259">
    <property type="term" value="P:methylation"/>
    <property type="evidence" value="ECO:0007669"/>
    <property type="project" value="UniProtKB-KW"/>
</dbReference>
<dbReference type="RefSeq" id="WP_306100224.1">
    <property type="nucleotide sequence ID" value="NZ_CP162601.1"/>
</dbReference>
<keyword evidence="1" id="KW-0698">rRNA processing</keyword>
<sequence>MITLNISALQRLEQHLIEQLALKPNQLTRLFHGRGRFYLGLEQITVDWVNQTMLVQLFKCYDGPSLERLQSRLRAISLTQEWQQAGGEHIVIQHRYLADNDLDVVVGELIERQIGYENGLAYHLTLGKNQNMGLFLDMKAGREWVKQHSHGKKVLNLFAYTCGFSVAAVAGGASSVVNIDMAKGALATGRKNHQLNPDHDAKVHFFAHDIFRSWGKIKKYGPYDLIVIDPPSFQKGSFALTKDYQKILRRLADLQTADGQVLACVNAPDVDSHFLIDSMATHAPQFRFIERLDNPSAFVDSNPESALKVLHFASQV</sequence>
<reference evidence="6" key="1">
    <citation type="submission" date="2024-07" db="EMBL/GenBank/DDBJ databases">
        <title>Genome Analysis of a Potential Novel Vibrio Species Secreting pH- and Thermo-stable Alginate Lyase and its Application in Producing Alginate Oligosaccharides.</title>
        <authorList>
            <person name="Huang H."/>
            <person name="Bao K."/>
        </authorList>
    </citation>
    <scope>NUCLEOTIDE SEQUENCE</scope>
    <source>
        <strain evidence="6">HB236076</strain>
    </source>
</reference>
<dbReference type="Pfam" id="PF10672">
    <property type="entry name" value="Methyltrans_SAM"/>
    <property type="match status" value="1"/>
</dbReference>
<proteinExistence type="predicted"/>
<dbReference type="GO" id="GO:0006364">
    <property type="term" value="P:rRNA processing"/>
    <property type="evidence" value="ECO:0007669"/>
    <property type="project" value="UniProtKB-KW"/>
</dbReference>
<dbReference type="EC" id="2.1.1.-" evidence="6"/>
<keyword evidence="3 6" id="KW-0808">Transferase</keyword>
<evidence type="ECO:0000256" key="1">
    <source>
        <dbReference type="ARBA" id="ARBA00022552"/>
    </source>
</evidence>
<dbReference type="KEGG" id="vih:AB0763_07980"/>
<dbReference type="GO" id="GO:0008168">
    <property type="term" value="F:methyltransferase activity"/>
    <property type="evidence" value="ECO:0007669"/>
    <property type="project" value="UniProtKB-KW"/>
</dbReference>
<dbReference type="AlphaFoldDB" id="A0AB39HDN9"/>
<dbReference type="Gene3D" id="3.40.50.150">
    <property type="entry name" value="Vaccinia Virus protein VP39"/>
    <property type="match status" value="1"/>
</dbReference>
<name>A0AB39HDN9_9VIBR</name>
<dbReference type="InterPro" id="IPR029063">
    <property type="entry name" value="SAM-dependent_MTases_sf"/>
</dbReference>
<keyword evidence="4" id="KW-0949">S-adenosyl-L-methionine</keyword>
<dbReference type="InterPro" id="IPR019614">
    <property type="entry name" value="SAM-dep_methyl-trfase"/>
</dbReference>